<evidence type="ECO:0000313" key="2">
    <source>
        <dbReference type="EMBL" id="MDT3403239.1"/>
    </source>
</evidence>
<dbReference type="Gene3D" id="1.10.390.10">
    <property type="entry name" value="Neutral Protease Domain 2"/>
    <property type="match status" value="1"/>
</dbReference>
<dbReference type="PIRSF" id="PIRSF016493">
    <property type="entry name" value="Glycyl_aminpptds"/>
    <property type="match status" value="1"/>
</dbReference>
<dbReference type="Pfam" id="PF13180">
    <property type="entry name" value="PDZ_2"/>
    <property type="match status" value="1"/>
</dbReference>
<dbReference type="SMART" id="SM00228">
    <property type="entry name" value="PDZ"/>
    <property type="match status" value="1"/>
</dbReference>
<keyword evidence="3" id="KW-1185">Reference proteome</keyword>
<sequence>MSRVCINHFTTLHLAYKGCLPGKKNYFSAMKKWHLHIIALFYLLLMSSTSEAAGALQISYTVSFPEAQAHYADIEMDIKGIAQSKLNLKMPVWTPGSYLVREFAKNVESFSVQSGGKQIGVTKVRKNIWQLNTQGVTSVKVKYRFYAFEISVRTAFIDVTHAFLSTSGMFFHPEGGLNLPSTIKIIPYKNWNKVSTSLEMVGNDPFTVKAPNYDILYDSPIEVGTQDTFGFKVGNTNYEVCMYGGGNYDKERLTKDMTKVIEEEAAIFGENPNKRYVFIVHNYAKGGGGLEHLSSTVLGASRDGYAKESTYEGFLGLVAHEHFHLWNVKRLRPIALGPFDYDNENYTTNLWIAEGFTAYYDNLTVRRTNLFPVQNYLTALAGDFGTVDNTPGTKVQPLSQSSYDAWIKAYRPDENSINTGISYYNKGAIVGMMMDLEIINATQGKQSLDDVMRYMYIEYYKVKKRGYTDAEFKAAFEKFSGKKLDDFYAKYINGTDAMDYNKYLAYAGYHLFDDYEGKSIADLGIRMTPPANPAGRLKIAGVLRGTAAWNDGLNVNDELVSIDGVPASDPKTLLKDKQVGDKLNIVVMRDGRELTIPVTLLQTTQKKYRIESRTDLTPQQQVVRKKWLNLN</sequence>
<dbReference type="InterPro" id="IPR007963">
    <property type="entry name" value="Peptidase_M61_catalytic"/>
</dbReference>
<dbReference type="InterPro" id="IPR027268">
    <property type="entry name" value="Peptidase_M4/M1_CTD_sf"/>
</dbReference>
<feature type="domain" description="PDZ" evidence="1">
    <location>
        <begin position="508"/>
        <end position="591"/>
    </location>
</feature>
<keyword evidence="2" id="KW-0482">Metalloprotease</keyword>
<dbReference type="InterPro" id="IPR036034">
    <property type="entry name" value="PDZ_sf"/>
</dbReference>
<accession>A0ABU3GTZ8</accession>
<dbReference type="SUPFAM" id="SSF55486">
    <property type="entry name" value="Metalloproteases ('zincins'), catalytic domain"/>
    <property type="match status" value="1"/>
</dbReference>
<evidence type="ECO:0000259" key="1">
    <source>
        <dbReference type="PROSITE" id="PS50106"/>
    </source>
</evidence>
<keyword evidence="2" id="KW-0378">Hydrolase</keyword>
<dbReference type="Gene3D" id="2.30.42.10">
    <property type="match status" value="1"/>
</dbReference>
<dbReference type="Proteomes" id="UP001258315">
    <property type="component" value="Unassembled WGS sequence"/>
</dbReference>
<gene>
    <name evidence="2" type="ORF">QE417_002311</name>
</gene>
<reference evidence="3" key="1">
    <citation type="submission" date="2023-07" db="EMBL/GenBank/DDBJ databases">
        <title>Functional and genomic diversity of the sorghum phyllosphere microbiome.</title>
        <authorList>
            <person name="Shade A."/>
        </authorList>
    </citation>
    <scope>NUCLEOTIDE SEQUENCE [LARGE SCALE GENOMIC DNA]</scope>
    <source>
        <strain evidence="3">SORGH_AS_0422</strain>
    </source>
</reference>
<dbReference type="SUPFAM" id="SSF50156">
    <property type="entry name" value="PDZ domain-like"/>
    <property type="match status" value="1"/>
</dbReference>
<dbReference type="GO" id="GO:0008237">
    <property type="term" value="F:metallopeptidase activity"/>
    <property type="evidence" value="ECO:0007669"/>
    <property type="project" value="UniProtKB-KW"/>
</dbReference>
<evidence type="ECO:0000313" key="3">
    <source>
        <dbReference type="Proteomes" id="UP001258315"/>
    </source>
</evidence>
<protein>
    <submittedName>
        <fullName evidence="2">Metalloprotease with PDZ domain</fullName>
    </submittedName>
</protein>
<proteinExistence type="predicted"/>
<dbReference type="Gene3D" id="2.60.40.3650">
    <property type="match status" value="1"/>
</dbReference>
<dbReference type="InterPro" id="IPR024191">
    <property type="entry name" value="Peptidase_M61"/>
</dbReference>
<dbReference type="EMBL" id="JAVLVU010000001">
    <property type="protein sequence ID" value="MDT3403239.1"/>
    <property type="molecule type" value="Genomic_DNA"/>
</dbReference>
<organism evidence="2 3">
    <name type="scientific">Mucilaginibacter terrae</name>
    <dbReference type="NCBI Taxonomy" id="1955052"/>
    <lineage>
        <taxon>Bacteria</taxon>
        <taxon>Pseudomonadati</taxon>
        <taxon>Bacteroidota</taxon>
        <taxon>Sphingobacteriia</taxon>
        <taxon>Sphingobacteriales</taxon>
        <taxon>Sphingobacteriaceae</taxon>
        <taxon>Mucilaginibacter</taxon>
    </lineage>
</organism>
<comment type="caution">
    <text evidence="2">The sequence shown here is derived from an EMBL/GenBank/DDBJ whole genome shotgun (WGS) entry which is preliminary data.</text>
</comment>
<dbReference type="InterPro" id="IPR040756">
    <property type="entry name" value="Peptidase_M61_N"/>
</dbReference>
<keyword evidence="2" id="KW-0645">Protease</keyword>
<name>A0ABU3GTZ8_9SPHI</name>
<dbReference type="Pfam" id="PF17899">
    <property type="entry name" value="Peptidase_M61_N"/>
    <property type="match status" value="1"/>
</dbReference>
<dbReference type="InterPro" id="IPR001478">
    <property type="entry name" value="PDZ"/>
</dbReference>
<dbReference type="PROSITE" id="PS50106">
    <property type="entry name" value="PDZ"/>
    <property type="match status" value="1"/>
</dbReference>
<dbReference type="Pfam" id="PF05299">
    <property type="entry name" value="Peptidase_M61"/>
    <property type="match status" value="1"/>
</dbReference>